<accession>A0A0B7N004</accession>
<sequence>MAEDYLYKCQQDPKNATAYLFEISTQMFEHCLLELSDILADHSFDLKPMEGFKEVFPAAGTLASNSSNDSNTNERMHAQLYIDALAANDPDQLPFNESQSIVYSTMKASAFLENSLGPRVFFVDGPG</sequence>
<dbReference type="AlphaFoldDB" id="A0A0B7N004"/>
<dbReference type="Proteomes" id="UP000054107">
    <property type="component" value="Unassembled WGS sequence"/>
</dbReference>
<name>A0A0B7N004_9FUNG</name>
<organism evidence="1 2">
    <name type="scientific">Parasitella parasitica</name>
    <dbReference type="NCBI Taxonomy" id="35722"/>
    <lineage>
        <taxon>Eukaryota</taxon>
        <taxon>Fungi</taxon>
        <taxon>Fungi incertae sedis</taxon>
        <taxon>Mucoromycota</taxon>
        <taxon>Mucoromycotina</taxon>
        <taxon>Mucoromycetes</taxon>
        <taxon>Mucorales</taxon>
        <taxon>Mucorineae</taxon>
        <taxon>Mucoraceae</taxon>
        <taxon>Parasitella</taxon>
    </lineage>
</organism>
<reference evidence="1 2" key="1">
    <citation type="submission" date="2014-09" db="EMBL/GenBank/DDBJ databases">
        <authorList>
            <person name="Ellenberger Sabrina"/>
        </authorList>
    </citation>
    <scope>NUCLEOTIDE SEQUENCE [LARGE SCALE GENOMIC DNA]</scope>
    <source>
        <strain evidence="1 2">CBS 412.66</strain>
    </source>
</reference>
<dbReference type="OrthoDB" id="5860629at2759"/>
<keyword evidence="2" id="KW-1185">Reference proteome</keyword>
<dbReference type="EMBL" id="LN725192">
    <property type="protein sequence ID" value="CEP10732.1"/>
    <property type="molecule type" value="Genomic_DNA"/>
</dbReference>
<protein>
    <submittedName>
        <fullName evidence="1">Uncharacterized protein</fullName>
    </submittedName>
</protein>
<gene>
    <name evidence="1" type="primary">PARPA_04497.1 scaffold 14269</name>
</gene>
<proteinExistence type="predicted"/>
<evidence type="ECO:0000313" key="1">
    <source>
        <dbReference type="EMBL" id="CEP10732.1"/>
    </source>
</evidence>
<evidence type="ECO:0000313" key="2">
    <source>
        <dbReference type="Proteomes" id="UP000054107"/>
    </source>
</evidence>